<keyword evidence="2" id="KW-1185">Reference proteome</keyword>
<evidence type="ECO:0000313" key="1">
    <source>
        <dbReference type="EMBL" id="CAS01127.1"/>
    </source>
</evidence>
<dbReference type="GeneID" id="68918164"/>
<reference evidence="1 2" key="1">
    <citation type="journal article" date="2003" name="PLoS Biol.">
        <title>The genome sequence of Caenorhabditis briggsae: a platform for comparative genomics.</title>
        <authorList>
            <person name="Stein L.D."/>
            <person name="Bao Z."/>
            <person name="Blasiar D."/>
            <person name="Blumenthal T."/>
            <person name="Brent M.R."/>
            <person name="Chen N."/>
            <person name="Chinwalla A."/>
            <person name="Clarke L."/>
            <person name="Clee C."/>
            <person name="Coghlan A."/>
            <person name="Coulson A."/>
            <person name="D'Eustachio P."/>
            <person name="Fitch D.H."/>
            <person name="Fulton L.A."/>
            <person name="Fulton R.E."/>
            <person name="Griffiths-Jones S."/>
            <person name="Harris T.W."/>
            <person name="Hillier L.W."/>
            <person name="Kamath R."/>
            <person name="Kuwabara P.E."/>
            <person name="Mardis E.R."/>
            <person name="Marra M.A."/>
            <person name="Miner T.L."/>
            <person name="Minx P."/>
            <person name="Mullikin J.C."/>
            <person name="Plumb R.W."/>
            <person name="Rogers J."/>
            <person name="Schein J.E."/>
            <person name="Sohrmann M."/>
            <person name="Spieth J."/>
            <person name="Stajich J.E."/>
            <person name="Wei C."/>
            <person name="Willey D."/>
            <person name="Wilson R.K."/>
            <person name="Durbin R."/>
            <person name="Waterston R.H."/>
        </authorList>
    </citation>
    <scope>NUCLEOTIDE SEQUENCE [LARGE SCALE GENOMIC DNA]</scope>
    <source>
        <strain evidence="1 2">AF16</strain>
    </source>
</reference>
<name>B6IE63_CAEBR</name>
<dbReference type="InParanoid" id="B6IE63"/>
<dbReference type="AlphaFoldDB" id="B6IE63"/>
<dbReference type="EMBL" id="HE601310">
    <property type="protein sequence ID" value="CAS01127.1"/>
    <property type="molecule type" value="Genomic_DNA"/>
</dbReference>
<dbReference type="Proteomes" id="UP000008549">
    <property type="component" value="Unassembled WGS sequence"/>
</dbReference>
<protein>
    <submittedName>
        <fullName evidence="1">Protein CBG26691</fullName>
    </submittedName>
</protein>
<dbReference type="RefSeq" id="XP_045100684.1">
    <property type="nucleotide sequence ID" value="XM_045241411.1"/>
</dbReference>
<dbReference type="HOGENOM" id="CLU_1751325_0_0_1"/>
<gene>
    <name evidence="1" type="ORF">CBG26691</name>
    <name evidence="1" type="ORF">CBG_26691</name>
</gene>
<organism evidence="1 2">
    <name type="scientific">Caenorhabditis briggsae</name>
    <dbReference type="NCBI Taxonomy" id="6238"/>
    <lineage>
        <taxon>Eukaryota</taxon>
        <taxon>Metazoa</taxon>
        <taxon>Ecdysozoa</taxon>
        <taxon>Nematoda</taxon>
        <taxon>Chromadorea</taxon>
        <taxon>Rhabditida</taxon>
        <taxon>Rhabditina</taxon>
        <taxon>Rhabditomorpha</taxon>
        <taxon>Rhabditoidea</taxon>
        <taxon>Rhabditidae</taxon>
        <taxon>Peloderinae</taxon>
        <taxon>Caenorhabditis</taxon>
    </lineage>
</organism>
<proteinExistence type="predicted"/>
<accession>B6IE63</accession>
<dbReference type="CTD" id="68918164"/>
<reference evidence="1 2" key="2">
    <citation type="journal article" date="2011" name="PLoS Genet.">
        <title>Caenorhabditis briggsae recombinant inbred line genotypes reveal inter-strain incompatibility and the evolution of recombination.</title>
        <authorList>
            <person name="Ross J.A."/>
            <person name="Koboldt D.C."/>
            <person name="Staisch J.E."/>
            <person name="Chamberlin H.M."/>
            <person name="Gupta B.P."/>
            <person name="Miller R.D."/>
            <person name="Baird S.E."/>
            <person name="Haag E.S."/>
        </authorList>
    </citation>
    <scope>NUCLEOTIDE SEQUENCE [LARGE SCALE GENOMIC DNA]</scope>
    <source>
        <strain evidence="1 2">AF16</strain>
    </source>
</reference>
<sequence>MKTFDKMDAVCVDYANRIDKCQCSSVLLDSDNIKQHLSNHSKIGYLSMIILQEPESFTYDENSCITSFECPYLKYVIFPDGYEFSQRSLKLECDLNTSRFTVQMAVNGKNITETVPIAYIACYPMQPPRNPPIDEPIINFLYFSVSNFT</sequence>
<evidence type="ECO:0000313" key="2">
    <source>
        <dbReference type="Proteomes" id="UP000008549"/>
    </source>
</evidence>
<dbReference type="KEGG" id="cbr:CBG_26691"/>